<sequence length="264" mass="30431">MPPLKRRYCPPGSRDTISSDADTILGSWRWEDCALKMMGHIGSNMHTKSAAQLRGNFMEYFCSVGQLELQDDPAHLEISRGTPQEAPDYSKKDEIITQDFKDEDSYFGVILCRVITPRALYLPVQWYIDIRVFRDTSRRASDFLLLVTSEIRDTSPVRSVSNTQSRHHDQLAACFRCDKLCSCVRVLCCVYIYSCNSFIFITMDRKKVCKKSSAKKKMMSIELKREIIEKHEQGVRVVDLSRQYGRSASMICSVLKRKESIKRV</sequence>
<dbReference type="AlphaFoldDB" id="A0AAV4UTF0"/>
<name>A0AAV4UTF0_9ARAC</name>
<dbReference type="Proteomes" id="UP001054837">
    <property type="component" value="Unassembled WGS sequence"/>
</dbReference>
<dbReference type="InterPro" id="IPR009057">
    <property type="entry name" value="Homeodomain-like_sf"/>
</dbReference>
<evidence type="ECO:0008006" key="4">
    <source>
        <dbReference type="Google" id="ProtNLM"/>
    </source>
</evidence>
<reference evidence="2 3" key="1">
    <citation type="submission" date="2021-06" db="EMBL/GenBank/DDBJ databases">
        <title>Caerostris darwini draft genome.</title>
        <authorList>
            <person name="Kono N."/>
            <person name="Arakawa K."/>
        </authorList>
    </citation>
    <scope>NUCLEOTIDE SEQUENCE [LARGE SCALE GENOMIC DNA]</scope>
</reference>
<comment type="caution">
    <text evidence="2">The sequence shown here is derived from an EMBL/GenBank/DDBJ whole genome shotgun (WGS) entry which is preliminary data.</text>
</comment>
<evidence type="ECO:0000313" key="2">
    <source>
        <dbReference type="EMBL" id="GIY60998.1"/>
    </source>
</evidence>
<organism evidence="2 3">
    <name type="scientific">Caerostris darwini</name>
    <dbReference type="NCBI Taxonomy" id="1538125"/>
    <lineage>
        <taxon>Eukaryota</taxon>
        <taxon>Metazoa</taxon>
        <taxon>Ecdysozoa</taxon>
        <taxon>Arthropoda</taxon>
        <taxon>Chelicerata</taxon>
        <taxon>Arachnida</taxon>
        <taxon>Araneae</taxon>
        <taxon>Araneomorphae</taxon>
        <taxon>Entelegynae</taxon>
        <taxon>Araneoidea</taxon>
        <taxon>Araneidae</taxon>
        <taxon>Caerostris</taxon>
    </lineage>
</organism>
<protein>
    <recommendedName>
        <fullName evidence="4">HTH psq-type domain-containing protein</fullName>
    </recommendedName>
</protein>
<dbReference type="EMBL" id="BPLQ01011901">
    <property type="protein sequence ID" value="GIY60998.1"/>
    <property type="molecule type" value="Genomic_DNA"/>
</dbReference>
<dbReference type="Gene3D" id="1.10.10.60">
    <property type="entry name" value="Homeodomain-like"/>
    <property type="match status" value="1"/>
</dbReference>
<proteinExistence type="predicted"/>
<accession>A0AAV4UTF0</accession>
<evidence type="ECO:0000313" key="3">
    <source>
        <dbReference type="Proteomes" id="UP001054837"/>
    </source>
</evidence>
<gene>
    <name evidence="2" type="ORF">CDAR_381141</name>
</gene>
<keyword evidence="3" id="KW-1185">Reference proteome</keyword>
<dbReference type="GO" id="GO:0005634">
    <property type="term" value="C:nucleus"/>
    <property type="evidence" value="ECO:0007669"/>
    <property type="project" value="UniProtKB-SubCell"/>
</dbReference>
<evidence type="ECO:0000256" key="1">
    <source>
        <dbReference type="ARBA" id="ARBA00004123"/>
    </source>
</evidence>
<dbReference type="SUPFAM" id="SSF46689">
    <property type="entry name" value="Homeodomain-like"/>
    <property type="match status" value="1"/>
</dbReference>
<comment type="subcellular location">
    <subcellularLocation>
        <location evidence="1">Nucleus</location>
    </subcellularLocation>
</comment>